<dbReference type="EMBL" id="CM029042">
    <property type="protein sequence ID" value="KAG2621235.1"/>
    <property type="molecule type" value="Genomic_DNA"/>
</dbReference>
<organism evidence="2 3">
    <name type="scientific">Panicum virgatum</name>
    <name type="common">Blackwell switchgrass</name>
    <dbReference type="NCBI Taxonomy" id="38727"/>
    <lineage>
        <taxon>Eukaryota</taxon>
        <taxon>Viridiplantae</taxon>
        <taxon>Streptophyta</taxon>
        <taxon>Embryophyta</taxon>
        <taxon>Tracheophyta</taxon>
        <taxon>Spermatophyta</taxon>
        <taxon>Magnoliopsida</taxon>
        <taxon>Liliopsida</taxon>
        <taxon>Poales</taxon>
        <taxon>Poaceae</taxon>
        <taxon>PACMAD clade</taxon>
        <taxon>Panicoideae</taxon>
        <taxon>Panicodae</taxon>
        <taxon>Paniceae</taxon>
        <taxon>Panicinae</taxon>
        <taxon>Panicum</taxon>
        <taxon>Panicum sect. Hiantes</taxon>
    </lineage>
</organism>
<evidence type="ECO:0000313" key="2">
    <source>
        <dbReference type="EMBL" id="KAG2621235.1"/>
    </source>
</evidence>
<evidence type="ECO:0000313" key="3">
    <source>
        <dbReference type="Proteomes" id="UP000823388"/>
    </source>
</evidence>
<sequence length="122" mass="12776">MMAASKGAAAVVVLVMAAHLLLMPMATMAGLVSSAGEQVRAAAVQLPDSMKLVPERELGNCAPVLGSCRTRPYCDEKNFACAETQVFGVTVAATCRRLSTYSGNVCTLDGVRITDPLFPSKP</sequence>
<evidence type="ECO:0000256" key="1">
    <source>
        <dbReference type="SAM" id="SignalP"/>
    </source>
</evidence>
<dbReference type="AlphaFoldDB" id="A0A8T0UGX2"/>
<dbReference type="Proteomes" id="UP000823388">
    <property type="component" value="Chromosome 3N"/>
</dbReference>
<feature type="signal peptide" evidence="1">
    <location>
        <begin position="1"/>
        <end position="29"/>
    </location>
</feature>
<protein>
    <submittedName>
        <fullName evidence="2">Uncharacterized protein</fullName>
    </submittedName>
</protein>
<reference evidence="2" key="1">
    <citation type="submission" date="2020-05" db="EMBL/GenBank/DDBJ databases">
        <title>WGS assembly of Panicum virgatum.</title>
        <authorList>
            <person name="Lovell J.T."/>
            <person name="Jenkins J."/>
            <person name="Shu S."/>
            <person name="Juenger T.E."/>
            <person name="Schmutz J."/>
        </authorList>
    </citation>
    <scope>NUCLEOTIDE SEQUENCE</scope>
    <source>
        <strain evidence="2">AP13</strain>
    </source>
</reference>
<accession>A0A8T0UGX2</accession>
<keyword evidence="3" id="KW-1185">Reference proteome</keyword>
<proteinExistence type="predicted"/>
<name>A0A8T0UGX2_PANVG</name>
<gene>
    <name evidence="2" type="ORF">PVAP13_3NG185363</name>
</gene>
<keyword evidence="1" id="KW-0732">Signal</keyword>
<comment type="caution">
    <text evidence="2">The sequence shown here is derived from an EMBL/GenBank/DDBJ whole genome shotgun (WGS) entry which is preliminary data.</text>
</comment>
<feature type="chain" id="PRO_5035784420" evidence="1">
    <location>
        <begin position="30"/>
        <end position="122"/>
    </location>
</feature>